<reference evidence="1 2" key="1">
    <citation type="journal article" date="2021" name="Elife">
        <title>Chloroplast acquisition without the gene transfer in kleptoplastic sea slugs, Plakobranchus ocellatus.</title>
        <authorList>
            <person name="Maeda T."/>
            <person name="Takahashi S."/>
            <person name="Yoshida T."/>
            <person name="Shimamura S."/>
            <person name="Takaki Y."/>
            <person name="Nagai Y."/>
            <person name="Toyoda A."/>
            <person name="Suzuki Y."/>
            <person name="Arimoto A."/>
            <person name="Ishii H."/>
            <person name="Satoh N."/>
            <person name="Nishiyama T."/>
            <person name="Hasebe M."/>
            <person name="Maruyama T."/>
            <person name="Minagawa J."/>
            <person name="Obokata J."/>
            <person name="Shigenobu S."/>
        </authorList>
    </citation>
    <scope>NUCLEOTIDE SEQUENCE [LARGE SCALE GENOMIC DNA]</scope>
</reference>
<evidence type="ECO:0000313" key="1">
    <source>
        <dbReference type="EMBL" id="GFO22642.1"/>
    </source>
</evidence>
<gene>
    <name evidence="1" type="ORF">PoB_004914700</name>
</gene>
<sequence>MQSRTWLTYFHIQHLSPVQIQRNGNLNTFCSFSGNACLFMEYIAQDFTNIFDTASSVISRSDEDGGPCRSFASLKYFAITHRRGWAPTYIYSCMDTSLAC</sequence>
<protein>
    <submittedName>
        <fullName evidence="1">Uncharacterized protein</fullName>
    </submittedName>
</protein>
<accession>A0AAV4BT99</accession>
<dbReference type="Proteomes" id="UP000735302">
    <property type="component" value="Unassembled WGS sequence"/>
</dbReference>
<dbReference type="AlphaFoldDB" id="A0AAV4BT99"/>
<proteinExistence type="predicted"/>
<comment type="caution">
    <text evidence="1">The sequence shown here is derived from an EMBL/GenBank/DDBJ whole genome shotgun (WGS) entry which is preliminary data.</text>
</comment>
<keyword evidence="2" id="KW-1185">Reference proteome</keyword>
<evidence type="ECO:0000313" key="2">
    <source>
        <dbReference type="Proteomes" id="UP000735302"/>
    </source>
</evidence>
<name>A0AAV4BT99_9GAST</name>
<dbReference type="EMBL" id="BLXT01005430">
    <property type="protein sequence ID" value="GFO22642.1"/>
    <property type="molecule type" value="Genomic_DNA"/>
</dbReference>
<organism evidence="1 2">
    <name type="scientific">Plakobranchus ocellatus</name>
    <dbReference type="NCBI Taxonomy" id="259542"/>
    <lineage>
        <taxon>Eukaryota</taxon>
        <taxon>Metazoa</taxon>
        <taxon>Spiralia</taxon>
        <taxon>Lophotrochozoa</taxon>
        <taxon>Mollusca</taxon>
        <taxon>Gastropoda</taxon>
        <taxon>Heterobranchia</taxon>
        <taxon>Euthyneura</taxon>
        <taxon>Panpulmonata</taxon>
        <taxon>Sacoglossa</taxon>
        <taxon>Placobranchoidea</taxon>
        <taxon>Plakobranchidae</taxon>
        <taxon>Plakobranchus</taxon>
    </lineage>
</organism>